<evidence type="ECO:0000256" key="2">
    <source>
        <dbReference type="ARBA" id="ARBA00007441"/>
    </source>
</evidence>
<comment type="caution">
    <text evidence="7">The sequence shown here is derived from an EMBL/GenBank/DDBJ whole genome shotgun (WGS) entry which is preliminary data.</text>
</comment>
<dbReference type="InterPro" id="IPR050478">
    <property type="entry name" value="Ethylene_sulfur-biosynth"/>
</dbReference>
<organism evidence="7 8">
    <name type="scientific">Dendryphion nanum</name>
    <dbReference type="NCBI Taxonomy" id="256645"/>
    <lineage>
        <taxon>Eukaryota</taxon>
        <taxon>Fungi</taxon>
        <taxon>Dikarya</taxon>
        <taxon>Ascomycota</taxon>
        <taxon>Pezizomycotina</taxon>
        <taxon>Dothideomycetes</taxon>
        <taxon>Pleosporomycetidae</taxon>
        <taxon>Pleosporales</taxon>
        <taxon>Torulaceae</taxon>
        <taxon>Dendryphion</taxon>
    </lineage>
</organism>
<feature type="domain" description="Aminotransferase class I/classII large" evidence="6">
    <location>
        <begin position="34"/>
        <end position="268"/>
    </location>
</feature>
<dbReference type="EMBL" id="JAGMWT010000022">
    <property type="protein sequence ID" value="KAH7112124.1"/>
    <property type="molecule type" value="Genomic_DNA"/>
</dbReference>
<comment type="cofactor">
    <cofactor evidence="1">
        <name>pyridoxal 5'-phosphate</name>
        <dbReference type="ChEBI" id="CHEBI:597326"/>
    </cofactor>
</comment>
<dbReference type="CDD" id="cd00609">
    <property type="entry name" value="AAT_like"/>
    <property type="match status" value="1"/>
</dbReference>
<reference evidence="7" key="1">
    <citation type="journal article" date="2021" name="Nat. Commun.">
        <title>Genetic determinants of endophytism in the Arabidopsis root mycobiome.</title>
        <authorList>
            <person name="Mesny F."/>
            <person name="Miyauchi S."/>
            <person name="Thiergart T."/>
            <person name="Pickel B."/>
            <person name="Atanasova L."/>
            <person name="Karlsson M."/>
            <person name="Huettel B."/>
            <person name="Barry K.W."/>
            <person name="Haridas S."/>
            <person name="Chen C."/>
            <person name="Bauer D."/>
            <person name="Andreopoulos W."/>
            <person name="Pangilinan J."/>
            <person name="LaButti K."/>
            <person name="Riley R."/>
            <person name="Lipzen A."/>
            <person name="Clum A."/>
            <person name="Drula E."/>
            <person name="Henrissat B."/>
            <person name="Kohler A."/>
            <person name="Grigoriev I.V."/>
            <person name="Martin F.M."/>
            <person name="Hacquard S."/>
        </authorList>
    </citation>
    <scope>NUCLEOTIDE SEQUENCE</scope>
    <source>
        <strain evidence="7">MPI-CAGE-CH-0243</strain>
    </source>
</reference>
<dbReference type="Pfam" id="PF00155">
    <property type="entry name" value="Aminotran_1_2"/>
    <property type="match status" value="2"/>
</dbReference>
<gene>
    <name evidence="7" type="ORF">B0J11DRAFT_598076</name>
</gene>
<dbReference type="GO" id="GO:0030170">
    <property type="term" value="F:pyridoxal phosphate binding"/>
    <property type="evidence" value="ECO:0007669"/>
    <property type="project" value="InterPro"/>
</dbReference>
<feature type="domain" description="Aminotransferase class I/classII large" evidence="6">
    <location>
        <begin position="284"/>
        <end position="377"/>
    </location>
</feature>
<evidence type="ECO:0000256" key="1">
    <source>
        <dbReference type="ARBA" id="ARBA00001933"/>
    </source>
</evidence>
<dbReference type="GO" id="GO:0008483">
    <property type="term" value="F:transaminase activity"/>
    <property type="evidence" value="ECO:0007669"/>
    <property type="project" value="TreeGrafter"/>
</dbReference>
<dbReference type="Proteomes" id="UP000700596">
    <property type="component" value="Unassembled WGS sequence"/>
</dbReference>
<dbReference type="SUPFAM" id="SSF53383">
    <property type="entry name" value="PLP-dependent transferases"/>
    <property type="match status" value="1"/>
</dbReference>
<evidence type="ECO:0000259" key="6">
    <source>
        <dbReference type="Pfam" id="PF00155"/>
    </source>
</evidence>
<sequence>MDSGLSARMARALREHAPKLTAHEPPKNYNAATAIDLSSGQNEVLRSELLEFFKTTVEEKLTQEAFAMPSVNGGDVVLRGSLSKFFNQYFNPIHPVLPEHIVVTAGASEALECLIHSICDDGDSVIVPGPYWYGFDQLFNVRSNVNIIVAHPPTYQNYDNYLLPSLQAAYNFASDRSRIRAVVLCNPQNPLSRCYPKQALVECMEFCQERGLHLVSDEILALTSLNTATISDNAPPFTSALSLTEPLMRDGAVKVNPASVHVVWSASKFHLLTWSQLPTLLALNSERLTASYALLAAALRKWNIPFVPPTMGLFVFARLGKNVGSVVEEKAFFSRLAVQGVRVGQGRFFGGVEGEYGWGRVRFGVRVEEMSAVVERIGRFLEREG</sequence>
<evidence type="ECO:0000256" key="5">
    <source>
        <dbReference type="ARBA" id="ARBA00022898"/>
    </source>
</evidence>
<dbReference type="PANTHER" id="PTHR43795">
    <property type="entry name" value="BIFUNCTIONAL ASPARTATE AMINOTRANSFERASE AND GLUTAMATE/ASPARTATE-PREPHENATE AMINOTRANSFERASE-RELATED"/>
    <property type="match status" value="1"/>
</dbReference>
<dbReference type="InterPro" id="IPR015422">
    <property type="entry name" value="PyrdxlP-dep_Trfase_small"/>
</dbReference>
<proteinExistence type="inferred from homology"/>
<dbReference type="AlphaFoldDB" id="A0A9P9D484"/>
<dbReference type="Gene3D" id="3.90.1150.10">
    <property type="entry name" value="Aspartate Aminotransferase, domain 1"/>
    <property type="match status" value="1"/>
</dbReference>
<dbReference type="InterPro" id="IPR015424">
    <property type="entry name" value="PyrdxlP-dep_Trfase"/>
</dbReference>
<evidence type="ECO:0000313" key="8">
    <source>
        <dbReference type="Proteomes" id="UP000700596"/>
    </source>
</evidence>
<evidence type="ECO:0000256" key="3">
    <source>
        <dbReference type="ARBA" id="ARBA00022576"/>
    </source>
</evidence>
<comment type="similarity">
    <text evidence="2">Belongs to the class-I pyridoxal-phosphate-dependent aminotransferase family.</text>
</comment>
<protein>
    <submittedName>
        <fullName evidence="7">Pyridoxal phosphate-dependent transferase</fullName>
    </submittedName>
</protein>
<keyword evidence="8" id="KW-1185">Reference proteome</keyword>
<dbReference type="PANTHER" id="PTHR43795:SF32">
    <property type="entry name" value="AMINOTRANSFERASE GLII-RELATED"/>
    <property type="match status" value="1"/>
</dbReference>
<dbReference type="InterPro" id="IPR004839">
    <property type="entry name" value="Aminotransferase_I/II_large"/>
</dbReference>
<accession>A0A9P9D484</accession>
<dbReference type="OrthoDB" id="7042322at2759"/>
<evidence type="ECO:0000256" key="4">
    <source>
        <dbReference type="ARBA" id="ARBA00022679"/>
    </source>
</evidence>
<dbReference type="GO" id="GO:0006520">
    <property type="term" value="P:amino acid metabolic process"/>
    <property type="evidence" value="ECO:0007669"/>
    <property type="project" value="TreeGrafter"/>
</dbReference>
<dbReference type="PRINTS" id="PR00753">
    <property type="entry name" value="ACCSYNTHASE"/>
</dbReference>
<evidence type="ECO:0000313" key="7">
    <source>
        <dbReference type="EMBL" id="KAH7112124.1"/>
    </source>
</evidence>
<name>A0A9P9D484_9PLEO</name>
<keyword evidence="5" id="KW-0663">Pyridoxal phosphate</keyword>
<dbReference type="InterPro" id="IPR015421">
    <property type="entry name" value="PyrdxlP-dep_Trfase_major"/>
</dbReference>
<keyword evidence="3" id="KW-0032">Aminotransferase</keyword>
<dbReference type="Gene3D" id="3.40.640.10">
    <property type="entry name" value="Type I PLP-dependent aspartate aminotransferase-like (Major domain)"/>
    <property type="match status" value="1"/>
</dbReference>
<keyword evidence="4 7" id="KW-0808">Transferase</keyword>